<keyword evidence="9 11" id="KW-0072">Autophagy</keyword>
<dbReference type="PANTHER" id="PTHR22624">
    <property type="entry name" value="CYSTEINE PROTEASE ATG4"/>
    <property type="match status" value="1"/>
</dbReference>
<evidence type="ECO:0000256" key="5">
    <source>
        <dbReference type="ARBA" id="ARBA00022670"/>
    </source>
</evidence>
<comment type="function">
    <text evidence="11">Cysteine protease that plays a key role in autophagy by mediating both proteolytic activation and delipidation of ATG8 family proteins.</text>
</comment>
<name>A0ABM0M4B6_SACKO</name>
<reference evidence="14" key="1">
    <citation type="submission" date="2025-08" db="UniProtKB">
        <authorList>
            <consortium name="RefSeq"/>
        </authorList>
    </citation>
    <scope>IDENTIFICATION</scope>
    <source>
        <tissue evidence="14">Testes</tissue>
    </source>
</reference>
<keyword evidence="13" id="KW-1185">Reference proteome</keyword>
<proteinExistence type="inferred from homology"/>
<evidence type="ECO:0000256" key="4">
    <source>
        <dbReference type="ARBA" id="ARBA00022490"/>
    </source>
</evidence>
<keyword evidence="7" id="KW-0788">Thiol protease</keyword>
<dbReference type="InterPro" id="IPR038765">
    <property type="entry name" value="Papain-like_cys_pep_sf"/>
</dbReference>
<organism evidence="13 14">
    <name type="scientific">Saccoglossus kowalevskii</name>
    <name type="common">Acorn worm</name>
    <dbReference type="NCBI Taxonomy" id="10224"/>
    <lineage>
        <taxon>Eukaryota</taxon>
        <taxon>Metazoa</taxon>
        <taxon>Hemichordata</taxon>
        <taxon>Enteropneusta</taxon>
        <taxon>Harrimaniidae</taxon>
        <taxon>Saccoglossus</taxon>
    </lineage>
</organism>
<dbReference type="PANTHER" id="PTHR22624:SF49">
    <property type="entry name" value="CYSTEINE PROTEASE"/>
    <property type="match status" value="1"/>
</dbReference>
<dbReference type="InterPro" id="IPR046792">
    <property type="entry name" value="Peptidase_C54_cat"/>
</dbReference>
<comment type="similarity">
    <text evidence="2 11">Belongs to the peptidase C54 family.</text>
</comment>
<dbReference type="Proteomes" id="UP000694865">
    <property type="component" value="Unplaced"/>
</dbReference>
<evidence type="ECO:0000313" key="13">
    <source>
        <dbReference type="Proteomes" id="UP000694865"/>
    </source>
</evidence>
<feature type="domain" description="Peptidase C54 catalytic" evidence="12">
    <location>
        <begin position="45"/>
        <end position="328"/>
    </location>
</feature>
<accession>A0ABM0M4B6</accession>
<evidence type="ECO:0000256" key="10">
    <source>
        <dbReference type="ARBA" id="ARBA00029362"/>
    </source>
</evidence>
<keyword evidence="3" id="KW-0813">Transport</keyword>
<comment type="subcellular location">
    <subcellularLocation>
        <location evidence="1 11">Cytoplasm</location>
    </subcellularLocation>
</comment>
<dbReference type="RefSeq" id="XP_006814857.1">
    <property type="nucleotide sequence ID" value="XM_006814794.1"/>
</dbReference>
<evidence type="ECO:0000256" key="11">
    <source>
        <dbReference type="RuleBase" id="RU363115"/>
    </source>
</evidence>
<dbReference type="InterPro" id="IPR005078">
    <property type="entry name" value="Peptidase_C54"/>
</dbReference>
<evidence type="ECO:0000256" key="9">
    <source>
        <dbReference type="ARBA" id="ARBA00023006"/>
    </source>
</evidence>
<gene>
    <name evidence="14" type="primary">LOC100375909</name>
</gene>
<dbReference type="SUPFAM" id="SSF54001">
    <property type="entry name" value="Cysteine proteinases"/>
    <property type="match status" value="1"/>
</dbReference>
<evidence type="ECO:0000256" key="1">
    <source>
        <dbReference type="ARBA" id="ARBA00004496"/>
    </source>
</evidence>
<dbReference type="Pfam" id="PF03416">
    <property type="entry name" value="Peptidase_C54"/>
    <property type="match status" value="1"/>
</dbReference>
<keyword evidence="8 11" id="KW-0653">Protein transport</keyword>
<keyword evidence="6 11" id="KW-0378">Hydrolase</keyword>
<keyword evidence="5 11" id="KW-0645">Protease</keyword>
<comment type="catalytic activity">
    <reaction evidence="10">
        <text>[protein]-C-terminal L-amino acid-glycyl-phosphatidylethanolamide + H2O = [protein]-C-terminal L-amino acid-glycine + a 1,2-diacyl-sn-glycero-3-phosphoethanolamine</text>
        <dbReference type="Rhea" id="RHEA:67548"/>
        <dbReference type="Rhea" id="RHEA-COMP:17323"/>
        <dbReference type="Rhea" id="RHEA-COMP:17324"/>
        <dbReference type="ChEBI" id="CHEBI:15377"/>
        <dbReference type="ChEBI" id="CHEBI:64612"/>
        <dbReference type="ChEBI" id="CHEBI:172940"/>
        <dbReference type="ChEBI" id="CHEBI:172941"/>
    </reaction>
    <physiologicalReaction direction="left-to-right" evidence="10">
        <dbReference type="Rhea" id="RHEA:67549"/>
    </physiologicalReaction>
</comment>
<evidence type="ECO:0000256" key="7">
    <source>
        <dbReference type="ARBA" id="ARBA00022807"/>
    </source>
</evidence>
<dbReference type="GeneID" id="100375909"/>
<sequence length="357" mass="40824">MEDSFSHSVACFTYESGSLEFEDFPRIDETVWILGKAYHLIRDRSELLADIKSRIWITYRKNFSAIGGTGPTSDNGWGCMLRCGQMILAQALLCKHLGREWRWESREHQNETYCKILKLFLDRKDSCYSIHQIAQMGVGEGKSIGQWFGPNTVAQVLRKLTLFDDWSSIAVHISMDNTIVVEDIRKLCRTPLFTECASPKAASASLENGGTTYWKPLVLFIPLRLGLTEINPLYLDVLKKCFTLKQSLGMIGGKPNHAHYFIGFYGKTLVYLDPHTTQPVVDINKWASIPDDTYHCKHPSRMNIMHLDPSIALGFFCHCESDFDDLCTSIKQVNDIELSYNTMEDIEYDTDEEFELL</sequence>
<evidence type="ECO:0000256" key="3">
    <source>
        <dbReference type="ARBA" id="ARBA00022448"/>
    </source>
</evidence>
<evidence type="ECO:0000256" key="8">
    <source>
        <dbReference type="ARBA" id="ARBA00022927"/>
    </source>
</evidence>
<evidence type="ECO:0000256" key="2">
    <source>
        <dbReference type="ARBA" id="ARBA00010958"/>
    </source>
</evidence>
<dbReference type="EC" id="3.4.22.-" evidence="11"/>
<evidence type="ECO:0000256" key="6">
    <source>
        <dbReference type="ARBA" id="ARBA00022801"/>
    </source>
</evidence>
<protein>
    <recommendedName>
        <fullName evidence="11">Cysteine protease</fullName>
        <ecNumber evidence="11">3.4.22.-</ecNumber>
    </recommendedName>
</protein>
<evidence type="ECO:0000313" key="14">
    <source>
        <dbReference type="RefSeq" id="XP_006814857.1"/>
    </source>
</evidence>
<evidence type="ECO:0000259" key="12">
    <source>
        <dbReference type="Pfam" id="PF03416"/>
    </source>
</evidence>
<keyword evidence="4 11" id="KW-0963">Cytoplasm</keyword>